<feature type="region of interest" description="Disordered" evidence="1">
    <location>
        <begin position="145"/>
        <end position="182"/>
    </location>
</feature>
<dbReference type="Proteomes" id="UP000746747">
    <property type="component" value="Unassembled WGS sequence"/>
</dbReference>
<evidence type="ECO:0000256" key="1">
    <source>
        <dbReference type="SAM" id="MobiDB-lite"/>
    </source>
</evidence>
<dbReference type="OrthoDB" id="9368434at2759"/>
<feature type="compositionally biased region" description="Acidic residues" evidence="1">
    <location>
        <begin position="107"/>
        <end position="119"/>
    </location>
</feature>
<organism evidence="2 3">
    <name type="scientific">Cercopithifilaria johnstoni</name>
    <dbReference type="NCBI Taxonomy" id="2874296"/>
    <lineage>
        <taxon>Eukaryota</taxon>
        <taxon>Metazoa</taxon>
        <taxon>Ecdysozoa</taxon>
        <taxon>Nematoda</taxon>
        <taxon>Chromadorea</taxon>
        <taxon>Rhabditida</taxon>
        <taxon>Spirurina</taxon>
        <taxon>Spiruromorpha</taxon>
        <taxon>Filarioidea</taxon>
        <taxon>Onchocercidae</taxon>
        <taxon>Cercopithifilaria</taxon>
    </lineage>
</organism>
<evidence type="ECO:0000313" key="3">
    <source>
        <dbReference type="Proteomes" id="UP000746747"/>
    </source>
</evidence>
<feature type="compositionally biased region" description="Low complexity" evidence="1">
    <location>
        <begin position="145"/>
        <end position="178"/>
    </location>
</feature>
<feature type="region of interest" description="Disordered" evidence="1">
    <location>
        <begin position="100"/>
        <end position="119"/>
    </location>
</feature>
<evidence type="ECO:0000313" key="2">
    <source>
        <dbReference type="EMBL" id="CAG9536243.1"/>
    </source>
</evidence>
<keyword evidence="3" id="KW-1185">Reference proteome</keyword>
<comment type="caution">
    <text evidence="2">The sequence shown here is derived from an EMBL/GenBank/DDBJ whole genome shotgun (WGS) entry which is preliminary data.</text>
</comment>
<name>A0A8J2LZM1_9BILA</name>
<reference evidence="2" key="1">
    <citation type="submission" date="2021-09" db="EMBL/GenBank/DDBJ databases">
        <authorList>
            <consortium name="Pathogen Informatics"/>
        </authorList>
    </citation>
    <scope>NUCLEOTIDE SEQUENCE</scope>
</reference>
<dbReference type="AlphaFoldDB" id="A0A8J2LZM1"/>
<protein>
    <submittedName>
        <fullName evidence="2">Uncharacterized protein</fullName>
    </submittedName>
</protein>
<sequence>MSLDANFLRLVEIRQNDDHTSSLWTREKLEPGLLIGVLDKGGENDANALLLLNLIRPLANSESNFNILVRSVQQKICLQTSREIEVNERLIADREIEIEQHLHDSGNDNDDDDDDDDDEDMVAEDCLHMQRHSLRKLITSFISLPPSPSSSQSSSPPSSLSSSLSPSSASSSISSNISRKPEAAIAYPTTTITSSNTANIITSRQQLRQQQHYSER</sequence>
<gene>
    <name evidence="2" type="ORF">CJOHNSTONI_LOCUS6183</name>
</gene>
<dbReference type="EMBL" id="CAKAEH010001437">
    <property type="protein sequence ID" value="CAG9536243.1"/>
    <property type="molecule type" value="Genomic_DNA"/>
</dbReference>
<proteinExistence type="predicted"/>
<accession>A0A8J2LZM1</accession>